<dbReference type="Gene3D" id="3.30.70.330">
    <property type="match status" value="1"/>
</dbReference>
<dbReference type="RefSeq" id="WP_054669631.1">
    <property type="nucleotide sequence ID" value="NZ_BMOF01000002.1"/>
</dbReference>
<evidence type="ECO:0000313" key="3">
    <source>
        <dbReference type="EMBL" id="GGJ92199.1"/>
    </source>
</evidence>
<name>A0A8J3B470_9BACI</name>
<dbReference type="CDD" id="cd00165">
    <property type="entry name" value="S4"/>
    <property type="match status" value="1"/>
</dbReference>
<dbReference type="InterPro" id="IPR040591">
    <property type="entry name" value="RqcP2_RBD"/>
</dbReference>
<organism evidence="3 4">
    <name type="scientific">Calditerricola satsumensis</name>
    <dbReference type="NCBI Taxonomy" id="373054"/>
    <lineage>
        <taxon>Bacteria</taxon>
        <taxon>Bacillati</taxon>
        <taxon>Bacillota</taxon>
        <taxon>Bacilli</taxon>
        <taxon>Bacillales</taxon>
        <taxon>Bacillaceae</taxon>
        <taxon>Calditerricola</taxon>
    </lineage>
</organism>
<sequence>MSDRLQHVRPEERPFAERCLEWAETVAARRAPKLTPFLDPREKWIVRTLIGGRTSVSVSFFGGYDGAERERALIHPDFWWPEPGDFRVAALAVEANRRFVRLTHRDVLGALVSLGLKRDVFGDILLTAASCHVLVAEEIAPYVCQHLTRIHLARVRVEPIPLEALRVPEPETEEETHSVASMRLDALIAAVWRFSRGKAALRIRAGDVKVNWRIADDPDETLGEGDVVSVRGFGRFRVAEVGGPTRKGRLVVRVAKFR</sequence>
<reference evidence="3" key="1">
    <citation type="journal article" date="2014" name="Int. J. Syst. Evol. Microbiol.">
        <title>Complete genome sequence of Corynebacterium casei LMG S-19264T (=DSM 44701T), isolated from a smear-ripened cheese.</title>
        <authorList>
            <consortium name="US DOE Joint Genome Institute (JGI-PGF)"/>
            <person name="Walter F."/>
            <person name="Albersmeier A."/>
            <person name="Kalinowski J."/>
            <person name="Ruckert C."/>
        </authorList>
    </citation>
    <scope>NUCLEOTIDE SEQUENCE</scope>
    <source>
        <strain evidence="3">JCM 14719</strain>
    </source>
</reference>
<gene>
    <name evidence="3" type="primary">ylmH</name>
    <name evidence="3" type="ORF">GCM10007043_02340</name>
</gene>
<proteinExistence type="predicted"/>
<keyword evidence="1" id="KW-0694">RNA-binding</keyword>
<dbReference type="InterPro" id="IPR002942">
    <property type="entry name" value="S4_RNA-bd"/>
</dbReference>
<dbReference type="Pfam" id="PF17774">
    <property type="entry name" value="YlmH_RBD"/>
    <property type="match status" value="1"/>
</dbReference>
<dbReference type="Gene3D" id="3.10.290.10">
    <property type="entry name" value="RNA-binding S4 domain"/>
    <property type="match status" value="1"/>
</dbReference>
<dbReference type="SMART" id="SM00363">
    <property type="entry name" value="S4"/>
    <property type="match status" value="1"/>
</dbReference>
<dbReference type="EMBL" id="BMOF01000002">
    <property type="protein sequence ID" value="GGJ92199.1"/>
    <property type="molecule type" value="Genomic_DNA"/>
</dbReference>
<protein>
    <submittedName>
        <fullName evidence="3">Putative RNA-binding protein YlmH</fullName>
    </submittedName>
</protein>
<keyword evidence="4" id="KW-1185">Reference proteome</keyword>
<evidence type="ECO:0000259" key="2">
    <source>
        <dbReference type="SMART" id="SM00363"/>
    </source>
</evidence>
<accession>A0A8J3B470</accession>
<feature type="domain" description="RNA-binding S4" evidence="2">
    <location>
        <begin position="182"/>
        <end position="239"/>
    </location>
</feature>
<dbReference type="Pfam" id="PF01479">
    <property type="entry name" value="S4"/>
    <property type="match status" value="1"/>
</dbReference>
<dbReference type="InterPro" id="IPR012677">
    <property type="entry name" value="Nucleotide-bd_a/b_plait_sf"/>
</dbReference>
<evidence type="ECO:0000313" key="4">
    <source>
        <dbReference type="Proteomes" id="UP000637720"/>
    </source>
</evidence>
<dbReference type="Proteomes" id="UP000637720">
    <property type="component" value="Unassembled WGS sequence"/>
</dbReference>
<dbReference type="GO" id="GO:0003723">
    <property type="term" value="F:RNA binding"/>
    <property type="evidence" value="ECO:0007669"/>
    <property type="project" value="UniProtKB-KW"/>
</dbReference>
<dbReference type="AlphaFoldDB" id="A0A8J3B470"/>
<reference evidence="3" key="2">
    <citation type="submission" date="2020-09" db="EMBL/GenBank/DDBJ databases">
        <authorList>
            <person name="Sun Q."/>
            <person name="Ohkuma M."/>
        </authorList>
    </citation>
    <scope>NUCLEOTIDE SEQUENCE</scope>
    <source>
        <strain evidence="3">JCM 14719</strain>
    </source>
</reference>
<evidence type="ECO:0000256" key="1">
    <source>
        <dbReference type="PROSITE-ProRule" id="PRU00182"/>
    </source>
</evidence>
<dbReference type="Gene3D" id="3.30.1370.160">
    <property type="match status" value="1"/>
</dbReference>
<dbReference type="PROSITE" id="PS50889">
    <property type="entry name" value="S4"/>
    <property type="match status" value="1"/>
</dbReference>
<dbReference type="SUPFAM" id="SSF55174">
    <property type="entry name" value="Alpha-L RNA-binding motif"/>
    <property type="match status" value="1"/>
</dbReference>
<comment type="caution">
    <text evidence="3">The sequence shown here is derived from an EMBL/GenBank/DDBJ whole genome shotgun (WGS) entry which is preliminary data.</text>
</comment>
<dbReference type="InterPro" id="IPR036986">
    <property type="entry name" value="S4_RNA-bd_sf"/>
</dbReference>